<dbReference type="EMBL" id="JBHRYN010000010">
    <property type="protein sequence ID" value="MFC3701620.1"/>
    <property type="molecule type" value="Genomic_DNA"/>
</dbReference>
<dbReference type="RefSeq" id="WP_290280681.1">
    <property type="nucleotide sequence ID" value="NZ_JAUFQI010000001.1"/>
</dbReference>
<dbReference type="InterPro" id="IPR050445">
    <property type="entry name" value="Bact_polysacc_biosynth/exp"/>
</dbReference>
<evidence type="ECO:0000256" key="2">
    <source>
        <dbReference type="ARBA" id="ARBA00022840"/>
    </source>
</evidence>
<keyword evidence="5" id="KW-1185">Reference proteome</keyword>
<dbReference type="CDD" id="cd05387">
    <property type="entry name" value="BY-kinase"/>
    <property type="match status" value="1"/>
</dbReference>
<evidence type="ECO:0000313" key="5">
    <source>
        <dbReference type="Proteomes" id="UP001595710"/>
    </source>
</evidence>
<accession>A0ABV7WUN9</accession>
<keyword evidence="1" id="KW-0547">Nucleotide-binding</keyword>
<dbReference type="Gene3D" id="3.40.50.300">
    <property type="entry name" value="P-loop containing nucleotide triphosphate hydrolases"/>
    <property type="match status" value="1"/>
</dbReference>
<dbReference type="InterPro" id="IPR005702">
    <property type="entry name" value="Wzc-like_C"/>
</dbReference>
<gene>
    <name evidence="4" type="ORF">ACFOND_08230</name>
</gene>
<keyword evidence="2" id="KW-0067">ATP-binding</keyword>
<proteinExistence type="predicted"/>
<evidence type="ECO:0000256" key="3">
    <source>
        <dbReference type="SAM" id="MobiDB-lite"/>
    </source>
</evidence>
<sequence length="277" mass="30505">MDSNKLFKAYEKNKASRQEQAETKPAPTKVKESSKLEVALKEVQNADRLFESKGSVQDIRNPNPMLVSEMRRKKLVYSGMKNRAVLNAFRELRIKLIGNGDSGNIAVMMSSVDTNDATIVTALNLAISFALDVKSSALLVDCNPYGTDLADLVSSDLHTGITDYMQSDAIKIEDIIYPSGIDRVNVIPAGNNPASAVEQFSSQEMQNLLYELRNRYPERFIVINAPPVLVSSEARVLTKYVDHTVLTVPYGKANLDSIEDSVEALGAENVSGVVYQQ</sequence>
<comment type="caution">
    <text evidence="4">The sequence shown here is derived from an EMBL/GenBank/DDBJ whole genome shotgun (WGS) entry which is preliminary data.</text>
</comment>
<feature type="region of interest" description="Disordered" evidence="3">
    <location>
        <begin position="1"/>
        <end position="33"/>
    </location>
</feature>
<evidence type="ECO:0000256" key="1">
    <source>
        <dbReference type="ARBA" id="ARBA00022741"/>
    </source>
</evidence>
<reference evidence="5" key="1">
    <citation type="journal article" date="2019" name="Int. J. Syst. Evol. Microbiol.">
        <title>The Global Catalogue of Microorganisms (GCM) 10K type strain sequencing project: providing services to taxonomists for standard genome sequencing and annotation.</title>
        <authorList>
            <consortium name="The Broad Institute Genomics Platform"/>
            <consortium name="The Broad Institute Genome Sequencing Center for Infectious Disease"/>
            <person name="Wu L."/>
            <person name="Ma J."/>
        </authorList>
    </citation>
    <scope>NUCLEOTIDE SEQUENCE [LARGE SCALE GENOMIC DNA]</scope>
    <source>
        <strain evidence="5">CECT 8288</strain>
    </source>
</reference>
<dbReference type="PANTHER" id="PTHR32309">
    <property type="entry name" value="TYROSINE-PROTEIN KINASE"/>
    <property type="match status" value="1"/>
</dbReference>
<evidence type="ECO:0000313" key="4">
    <source>
        <dbReference type="EMBL" id="MFC3701620.1"/>
    </source>
</evidence>
<name>A0ABV7WUN9_9GAMM</name>
<dbReference type="SUPFAM" id="SSF52540">
    <property type="entry name" value="P-loop containing nucleoside triphosphate hydrolases"/>
    <property type="match status" value="1"/>
</dbReference>
<feature type="compositionally biased region" description="Basic and acidic residues" evidence="3">
    <location>
        <begin position="8"/>
        <end position="22"/>
    </location>
</feature>
<dbReference type="PANTHER" id="PTHR32309:SF13">
    <property type="entry name" value="FERRIC ENTEROBACTIN TRANSPORT PROTEIN FEPE"/>
    <property type="match status" value="1"/>
</dbReference>
<dbReference type="Proteomes" id="UP001595710">
    <property type="component" value="Unassembled WGS sequence"/>
</dbReference>
<organism evidence="4 5">
    <name type="scientific">Reinekea marina</name>
    <dbReference type="NCBI Taxonomy" id="1310421"/>
    <lineage>
        <taxon>Bacteria</taxon>
        <taxon>Pseudomonadati</taxon>
        <taxon>Pseudomonadota</taxon>
        <taxon>Gammaproteobacteria</taxon>
        <taxon>Oceanospirillales</taxon>
        <taxon>Saccharospirillaceae</taxon>
        <taxon>Reinekea</taxon>
    </lineage>
</organism>
<protein>
    <recommendedName>
        <fullName evidence="6">Polysaccharide biosynthesis protein</fullName>
    </recommendedName>
</protein>
<dbReference type="InterPro" id="IPR027417">
    <property type="entry name" value="P-loop_NTPase"/>
</dbReference>
<evidence type="ECO:0008006" key="6">
    <source>
        <dbReference type="Google" id="ProtNLM"/>
    </source>
</evidence>